<dbReference type="HOGENOM" id="CLU_1750748_0_0_1"/>
<dbReference type="VEuPathDB" id="FungiDB:SCHCODRAFT_02483740"/>
<dbReference type="KEGG" id="scm:SCHCO_02483740"/>
<organism evidence="3">
    <name type="scientific">Schizophyllum commune (strain H4-8 / FGSC 9210)</name>
    <name type="common">Split gill fungus</name>
    <dbReference type="NCBI Taxonomy" id="578458"/>
    <lineage>
        <taxon>Eukaryota</taxon>
        <taxon>Fungi</taxon>
        <taxon>Dikarya</taxon>
        <taxon>Basidiomycota</taxon>
        <taxon>Agaricomycotina</taxon>
        <taxon>Agaricomycetes</taxon>
        <taxon>Agaricomycetidae</taxon>
        <taxon>Agaricales</taxon>
        <taxon>Schizophyllaceae</taxon>
        <taxon>Schizophyllum</taxon>
    </lineage>
</organism>
<dbReference type="OMA" id="IASCIQG"/>
<accession>D8PST5</accession>
<evidence type="ECO:0000256" key="1">
    <source>
        <dbReference type="SAM" id="Phobius"/>
    </source>
</evidence>
<keyword evidence="3" id="KW-1185">Reference proteome</keyword>
<feature type="transmembrane region" description="Helical" evidence="1">
    <location>
        <begin position="69"/>
        <end position="89"/>
    </location>
</feature>
<dbReference type="GeneID" id="9596125"/>
<dbReference type="InParanoid" id="D8PST5"/>
<protein>
    <submittedName>
        <fullName evidence="2">Uncharacterized protein</fullName>
    </submittedName>
</protein>
<sequence length="149" mass="16278">MAILRTRTFLVCLPLKAGVWVLALIGAMCGGGGAAGSWIEVTMLSSGILALGYLVDLRSVTAALIYSRLLVIHLIFTILSLIFTLYSTFRPQDQGDVKSCINGSVDEFPIEFCQKGWSTVTVLPLALFAAVLFNQLSMCRRHSDCKELF</sequence>
<feature type="transmembrane region" description="Helical" evidence="1">
    <location>
        <begin position="34"/>
        <end position="57"/>
    </location>
</feature>
<evidence type="ECO:0000313" key="2">
    <source>
        <dbReference type="EMBL" id="EFJ00395.1"/>
    </source>
</evidence>
<name>D8PST5_SCHCM</name>
<dbReference type="eggNOG" id="ENOG502TF64">
    <property type="taxonomic scope" value="Eukaryota"/>
</dbReference>
<keyword evidence="1" id="KW-0472">Membrane</keyword>
<keyword evidence="1" id="KW-1133">Transmembrane helix</keyword>
<dbReference type="RefSeq" id="XP_003035297.1">
    <property type="nucleotide sequence ID" value="XM_003035251.1"/>
</dbReference>
<reference evidence="2 3" key="1">
    <citation type="journal article" date="2010" name="Nat. Biotechnol.">
        <title>Genome sequence of the model mushroom Schizophyllum commune.</title>
        <authorList>
            <person name="Ohm R.A."/>
            <person name="de Jong J.F."/>
            <person name="Lugones L.G."/>
            <person name="Aerts A."/>
            <person name="Kothe E."/>
            <person name="Stajich J.E."/>
            <person name="de Vries R.P."/>
            <person name="Record E."/>
            <person name="Levasseur A."/>
            <person name="Baker S.E."/>
            <person name="Bartholomew K.A."/>
            <person name="Coutinho P.M."/>
            <person name="Erdmann S."/>
            <person name="Fowler T.J."/>
            <person name="Gathman A.C."/>
            <person name="Lombard V."/>
            <person name="Henrissat B."/>
            <person name="Knabe N."/>
            <person name="Kuees U."/>
            <person name="Lilly W.W."/>
            <person name="Lindquist E."/>
            <person name="Lucas S."/>
            <person name="Magnuson J.K."/>
            <person name="Piumi F."/>
            <person name="Raudaskoski M."/>
            <person name="Salamov A."/>
            <person name="Schmutz J."/>
            <person name="Schwarze F.W.M.R."/>
            <person name="vanKuyk P.A."/>
            <person name="Horton J.S."/>
            <person name="Grigoriev I.V."/>
            <person name="Woesten H.A.B."/>
        </authorList>
    </citation>
    <scope>NUCLEOTIDE SEQUENCE [LARGE SCALE GENOMIC DNA]</scope>
    <source>
        <strain evidence="3">H4-8 / FGSC 9210</strain>
    </source>
</reference>
<dbReference type="AlphaFoldDB" id="D8PST5"/>
<dbReference type="EMBL" id="GL377303">
    <property type="protein sequence ID" value="EFJ00395.1"/>
    <property type="molecule type" value="Genomic_DNA"/>
</dbReference>
<keyword evidence="1" id="KW-0812">Transmembrane</keyword>
<gene>
    <name evidence="2" type="ORF">SCHCODRAFT_232716</name>
</gene>
<dbReference type="Proteomes" id="UP000007431">
    <property type="component" value="Unassembled WGS sequence"/>
</dbReference>
<feature type="transmembrane region" description="Helical" evidence="1">
    <location>
        <begin position="116"/>
        <end position="133"/>
    </location>
</feature>
<proteinExistence type="predicted"/>
<dbReference type="OrthoDB" id="2935283at2759"/>
<evidence type="ECO:0000313" key="3">
    <source>
        <dbReference type="Proteomes" id="UP000007431"/>
    </source>
</evidence>
<feature type="transmembrane region" description="Helical" evidence="1">
    <location>
        <begin position="9"/>
        <end position="28"/>
    </location>
</feature>